<evidence type="ECO:0000256" key="7">
    <source>
        <dbReference type="ARBA" id="ARBA00022977"/>
    </source>
</evidence>
<comment type="subunit">
    <text evidence="3 11">Homodimer.</text>
</comment>
<dbReference type="Proteomes" id="UP000002724">
    <property type="component" value="Chromosome"/>
</dbReference>
<dbReference type="NCBIfam" id="NF003933">
    <property type="entry name" value="PRK05444.2-2"/>
    <property type="match status" value="1"/>
</dbReference>
<evidence type="ECO:0000256" key="9">
    <source>
        <dbReference type="ARBA" id="ARBA00023229"/>
    </source>
</evidence>
<feature type="domain" description="Transketolase-like pyrimidine-binding" evidence="12">
    <location>
        <begin position="348"/>
        <end position="513"/>
    </location>
</feature>
<feature type="binding site" evidence="11">
    <location>
        <position position="173"/>
    </location>
    <ligand>
        <name>Mg(2+)</name>
        <dbReference type="ChEBI" id="CHEBI:18420"/>
    </ligand>
</feature>
<evidence type="ECO:0000256" key="5">
    <source>
        <dbReference type="ARBA" id="ARBA00022723"/>
    </source>
</evidence>
<dbReference type="InterPro" id="IPR005477">
    <property type="entry name" value="Dxylulose-5-P_synthase"/>
</dbReference>
<organism evidence="13 14">
    <name type="scientific">Pelodictyon phaeoclathratiforme (strain DSM 5477 / BU-1)</name>
    <dbReference type="NCBI Taxonomy" id="324925"/>
    <lineage>
        <taxon>Bacteria</taxon>
        <taxon>Pseudomonadati</taxon>
        <taxon>Chlorobiota</taxon>
        <taxon>Chlorobiia</taxon>
        <taxon>Chlorobiales</taxon>
        <taxon>Chlorobiaceae</taxon>
        <taxon>Chlorobium/Pelodictyon group</taxon>
        <taxon>Pelodictyon</taxon>
    </lineage>
</organism>
<evidence type="ECO:0000313" key="13">
    <source>
        <dbReference type="EMBL" id="ACF44419.1"/>
    </source>
</evidence>
<evidence type="ECO:0000256" key="2">
    <source>
        <dbReference type="ARBA" id="ARBA00011081"/>
    </source>
</evidence>
<evidence type="ECO:0000256" key="6">
    <source>
        <dbReference type="ARBA" id="ARBA00022842"/>
    </source>
</evidence>
<comment type="similarity">
    <text evidence="2 11">Belongs to the transketolase family. DXPS subfamily.</text>
</comment>
<comment type="pathway">
    <text evidence="1 11">Metabolic intermediate biosynthesis; 1-deoxy-D-xylulose 5-phosphate biosynthesis; 1-deoxy-D-xylulose 5-phosphate from D-glyceraldehyde 3-phosphate and pyruvate: step 1/1.</text>
</comment>
<comment type="cofactor">
    <cofactor evidence="11">
        <name>thiamine diphosphate</name>
        <dbReference type="ChEBI" id="CHEBI:58937"/>
    </cofactor>
    <text evidence="11">Binds 1 thiamine pyrophosphate per subunit.</text>
</comment>
<dbReference type="InterPro" id="IPR033248">
    <property type="entry name" value="Transketolase_C"/>
</dbReference>
<keyword evidence="4 11" id="KW-0808">Transferase</keyword>
<dbReference type="FunFam" id="3.40.50.920:FF:000002">
    <property type="entry name" value="1-deoxy-D-xylulose-5-phosphate synthase"/>
    <property type="match status" value="1"/>
</dbReference>
<evidence type="ECO:0000313" key="14">
    <source>
        <dbReference type="Proteomes" id="UP000002724"/>
    </source>
</evidence>
<evidence type="ECO:0000256" key="1">
    <source>
        <dbReference type="ARBA" id="ARBA00004980"/>
    </source>
</evidence>
<keyword evidence="8 11" id="KW-0786">Thiamine pyrophosphate</keyword>
<feature type="binding site" evidence="11">
    <location>
        <position position="399"/>
    </location>
    <ligand>
        <name>thiamine diphosphate</name>
        <dbReference type="ChEBI" id="CHEBI:58937"/>
    </ligand>
</feature>
<reference evidence="13 14" key="1">
    <citation type="submission" date="2008-06" db="EMBL/GenBank/DDBJ databases">
        <title>Complete sequence of Pelodictyon phaeoclathratiforme BU-1.</title>
        <authorList>
            <consortium name="US DOE Joint Genome Institute"/>
            <person name="Lucas S."/>
            <person name="Copeland A."/>
            <person name="Lapidus A."/>
            <person name="Glavina del Rio T."/>
            <person name="Dalin E."/>
            <person name="Tice H."/>
            <person name="Bruce D."/>
            <person name="Goodwin L."/>
            <person name="Pitluck S."/>
            <person name="Schmutz J."/>
            <person name="Larimer F."/>
            <person name="Land M."/>
            <person name="Hauser L."/>
            <person name="Kyrpides N."/>
            <person name="Mikhailova N."/>
            <person name="Liu Z."/>
            <person name="Li T."/>
            <person name="Zhao F."/>
            <person name="Overmann J."/>
            <person name="Bryant D.A."/>
            <person name="Richardson P."/>
        </authorList>
    </citation>
    <scope>NUCLEOTIDE SEQUENCE [LARGE SCALE GENOMIC DNA]</scope>
    <source>
        <strain evidence="14">DSM 5477 / BU-1</strain>
    </source>
</reference>
<dbReference type="PROSITE" id="PS00801">
    <property type="entry name" value="TRANSKETOLASE_1"/>
    <property type="match status" value="1"/>
</dbReference>
<sequence>MVIVSKSTMNPKPENTMPDSLPVTISQQMTLLSAIRSTDDLKKLTIAELQTLADECRKEVIKIVSLNGGHFASSLGVVELTVALHHVYSTPHDKIIWDVGHQAYVHKILTERRERMQTNRQFGGLAGFPKRSESAHDAFGVGHASTSISAAAGIAVASDLAGGDEKVIAVIGDGSMTGGMAFEAMNHLGDLKSDVLVILNDNQMAISSNTGALRHHLVNISLNKTYNRARKLVWKSLSLLNNGLGDKAKKAVRKIEDGVKAALTPGAFFEALGLRYFGPIDGHNMEQLVKALKEMQTLPNPKLLHVITTKGKGFKPAEENQSKWHAHNGGFDTTTGKLLKTADTSLPPKYQEVFGEALVELALKDSTITAITAAMPSGTSLDLFQNAIPNRFYDVGIAEAHAVTFAAGLATQGFKPVFAVYSTFLQRAYDQLIHDVALQNLHVVFAIDRAGLVGEDGPTHHGAFDLSWLHAVPGLVIMAPADEQELRDMLYTALYEVKGPVAIRYPRGNGTGITLHKKFTSLPIGKAVMAREGSGLALLCMGTMTGKALEVATILEKEEINATVVNMRFLKPLDTEVIEELASRSTHFVVLEENSAIGGLGSAVIDHINSKGLNRPVLKIALPDAFVTHGNMNALYKEIGFDTPTMTEKIRQFYKEGQK</sequence>
<gene>
    <name evidence="11" type="primary">dxs</name>
    <name evidence="13" type="ordered locus">Ppha_2222</name>
</gene>
<keyword evidence="5 11" id="KW-0479">Metal-binding</keyword>
<feature type="binding site" evidence="11">
    <location>
        <position position="202"/>
    </location>
    <ligand>
        <name>Mg(2+)</name>
        <dbReference type="ChEBI" id="CHEBI:18420"/>
    </ligand>
</feature>
<dbReference type="SMART" id="SM00861">
    <property type="entry name" value="Transket_pyr"/>
    <property type="match status" value="1"/>
</dbReference>
<evidence type="ECO:0000259" key="12">
    <source>
        <dbReference type="SMART" id="SM00861"/>
    </source>
</evidence>
<feature type="binding site" evidence="11">
    <location>
        <begin position="174"/>
        <end position="175"/>
    </location>
    <ligand>
        <name>thiamine diphosphate</name>
        <dbReference type="ChEBI" id="CHEBI:58937"/>
    </ligand>
</feature>
<comment type="catalytic activity">
    <reaction evidence="11">
        <text>D-glyceraldehyde 3-phosphate + pyruvate + H(+) = 1-deoxy-D-xylulose 5-phosphate + CO2</text>
        <dbReference type="Rhea" id="RHEA:12605"/>
        <dbReference type="ChEBI" id="CHEBI:15361"/>
        <dbReference type="ChEBI" id="CHEBI:15378"/>
        <dbReference type="ChEBI" id="CHEBI:16526"/>
        <dbReference type="ChEBI" id="CHEBI:57792"/>
        <dbReference type="ChEBI" id="CHEBI:59776"/>
        <dbReference type="EC" id="2.2.1.7"/>
    </reaction>
</comment>
<comment type="function">
    <text evidence="10 11">Catalyzes the acyloin condensation reaction between C atoms 2 and 3 of pyruvate and glyceraldehyde 3-phosphate to yield 1-deoxy-D-xylulose-5-phosphate (DXP).</text>
</comment>
<dbReference type="KEGG" id="pph:Ppha_2222"/>
<dbReference type="STRING" id="324925.Ppha_2222"/>
<evidence type="ECO:0000256" key="4">
    <source>
        <dbReference type="ARBA" id="ARBA00022679"/>
    </source>
</evidence>
<dbReference type="HOGENOM" id="CLU_009227_1_4_10"/>
<dbReference type="InterPro" id="IPR009014">
    <property type="entry name" value="Transketo_C/PFOR_II"/>
</dbReference>
<evidence type="ECO:0000256" key="3">
    <source>
        <dbReference type="ARBA" id="ARBA00011738"/>
    </source>
</evidence>
<dbReference type="GO" id="GO:0000287">
    <property type="term" value="F:magnesium ion binding"/>
    <property type="evidence" value="ECO:0007669"/>
    <property type="project" value="UniProtKB-UniRule"/>
</dbReference>
<dbReference type="EC" id="2.2.1.7" evidence="11"/>
<dbReference type="NCBIfam" id="TIGR00204">
    <property type="entry name" value="dxs"/>
    <property type="match status" value="1"/>
</dbReference>
<dbReference type="UniPathway" id="UPA00064">
    <property type="reaction ID" value="UER00091"/>
</dbReference>
<dbReference type="InterPro" id="IPR029061">
    <property type="entry name" value="THDP-binding"/>
</dbReference>
<dbReference type="Gene3D" id="3.40.50.920">
    <property type="match status" value="1"/>
</dbReference>
<dbReference type="CDD" id="cd02007">
    <property type="entry name" value="TPP_DXS"/>
    <property type="match status" value="1"/>
</dbReference>
<dbReference type="GO" id="GO:0005829">
    <property type="term" value="C:cytosol"/>
    <property type="evidence" value="ECO:0007669"/>
    <property type="project" value="TreeGrafter"/>
</dbReference>
<dbReference type="InterPro" id="IPR005475">
    <property type="entry name" value="Transketolase-like_Pyr-bd"/>
</dbReference>
<dbReference type="CDD" id="cd07033">
    <property type="entry name" value="TPP_PYR_DXS_TK_like"/>
    <property type="match status" value="1"/>
</dbReference>
<keyword evidence="14" id="KW-1185">Reference proteome</keyword>
<dbReference type="EMBL" id="CP001110">
    <property type="protein sequence ID" value="ACF44419.1"/>
    <property type="molecule type" value="Genomic_DNA"/>
</dbReference>
<comment type="cofactor">
    <cofactor evidence="11">
        <name>Mg(2+)</name>
        <dbReference type="ChEBI" id="CHEBI:18420"/>
    </cofactor>
    <text evidence="11">Binds 1 Mg(2+) ion per subunit.</text>
</comment>
<dbReference type="SUPFAM" id="SSF52922">
    <property type="entry name" value="TK C-terminal domain-like"/>
    <property type="match status" value="1"/>
</dbReference>
<evidence type="ECO:0000256" key="10">
    <source>
        <dbReference type="ARBA" id="ARBA00055605"/>
    </source>
</evidence>
<dbReference type="PANTHER" id="PTHR43322">
    <property type="entry name" value="1-D-DEOXYXYLULOSE 5-PHOSPHATE SYNTHASE-RELATED"/>
    <property type="match status" value="1"/>
</dbReference>
<keyword evidence="7 11" id="KW-0784">Thiamine biosynthesis</keyword>
<accession>B4SDQ1</accession>
<dbReference type="AlphaFoldDB" id="B4SDQ1"/>
<dbReference type="PANTHER" id="PTHR43322:SF5">
    <property type="entry name" value="1-DEOXY-D-XYLULOSE-5-PHOSPHATE SYNTHASE, CHLOROPLASTIC"/>
    <property type="match status" value="1"/>
</dbReference>
<dbReference type="Pfam" id="PF13292">
    <property type="entry name" value="DXP_synthase_N"/>
    <property type="match status" value="1"/>
</dbReference>
<feature type="binding site" evidence="11">
    <location>
        <position position="202"/>
    </location>
    <ligand>
        <name>thiamine diphosphate</name>
        <dbReference type="ChEBI" id="CHEBI:58937"/>
    </ligand>
</feature>
<proteinExistence type="inferred from homology"/>
<evidence type="ECO:0000256" key="11">
    <source>
        <dbReference type="HAMAP-Rule" id="MF_00315"/>
    </source>
</evidence>
<protein>
    <recommendedName>
        <fullName evidence="11">1-deoxy-D-xylulose-5-phosphate synthase</fullName>
        <ecNumber evidence="11">2.2.1.7</ecNumber>
    </recommendedName>
    <alternativeName>
        <fullName evidence="11">1-deoxyxylulose-5-phosphate synthase</fullName>
        <shortName evidence="11">DXP synthase</shortName>
        <shortName evidence="11">DXPS</shortName>
    </alternativeName>
</protein>
<feature type="binding site" evidence="11">
    <location>
        <begin position="142"/>
        <end position="144"/>
    </location>
    <ligand>
        <name>thiamine diphosphate</name>
        <dbReference type="ChEBI" id="CHEBI:58937"/>
    </ligand>
</feature>
<dbReference type="SUPFAM" id="SSF52518">
    <property type="entry name" value="Thiamin diphosphate-binding fold (THDP-binding)"/>
    <property type="match status" value="2"/>
</dbReference>
<dbReference type="GO" id="GO:0030976">
    <property type="term" value="F:thiamine pyrophosphate binding"/>
    <property type="evidence" value="ECO:0007669"/>
    <property type="project" value="UniProtKB-UniRule"/>
</dbReference>
<dbReference type="InterPro" id="IPR049557">
    <property type="entry name" value="Transketolase_CS"/>
</dbReference>
<dbReference type="Pfam" id="PF02780">
    <property type="entry name" value="Transketolase_C"/>
    <property type="match status" value="1"/>
</dbReference>
<feature type="binding site" evidence="11">
    <location>
        <position position="101"/>
    </location>
    <ligand>
        <name>thiamine diphosphate</name>
        <dbReference type="ChEBI" id="CHEBI:58937"/>
    </ligand>
</feature>
<dbReference type="Gene3D" id="3.40.50.970">
    <property type="match status" value="2"/>
</dbReference>
<dbReference type="GO" id="GO:0019288">
    <property type="term" value="P:isopentenyl diphosphate biosynthetic process, methylerythritol 4-phosphate pathway"/>
    <property type="evidence" value="ECO:0007669"/>
    <property type="project" value="TreeGrafter"/>
</dbReference>
<dbReference type="FunFam" id="3.40.50.970:FF:000005">
    <property type="entry name" value="1-deoxy-D-xylulose-5-phosphate synthase"/>
    <property type="match status" value="1"/>
</dbReference>
<name>B4SDQ1_PELPB</name>
<dbReference type="GO" id="GO:0016114">
    <property type="term" value="P:terpenoid biosynthetic process"/>
    <property type="evidence" value="ECO:0007669"/>
    <property type="project" value="UniProtKB-UniRule"/>
</dbReference>
<keyword evidence="6 11" id="KW-0460">Magnesium</keyword>
<dbReference type="GO" id="GO:0009228">
    <property type="term" value="P:thiamine biosynthetic process"/>
    <property type="evidence" value="ECO:0007669"/>
    <property type="project" value="UniProtKB-UniRule"/>
</dbReference>
<dbReference type="GO" id="GO:0008661">
    <property type="term" value="F:1-deoxy-D-xylulose-5-phosphate synthase activity"/>
    <property type="evidence" value="ECO:0007669"/>
    <property type="project" value="UniProtKB-UniRule"/>
</dbReference>
<evidence type="ECO:0000256" key="8">
    <source>
        <dbReference type="ARBA" id="ARBA00023052"/>
    </source>
</evidence>
<feature type="binding site" evidence="11">
    <location>
        <position position="314"/>
    </location>
    <ligand>
        <name>thiamine diphosphate</name>
        <dbReference type="ChEBI" id="CHEBI:58937"/>
    </ligand>
</feature>
<dbReference type="Pfam" id="PF02779">
    <property type="entry name" value="Transket_pyr"/>
    <property type="match status" value="1"/>
</dbReference>
<dbReference type="HAMAP" id="MF_00315">
    <property type="entry name" value="DXP_synth"/>
    <property type="match status" value="1"/>
</dbReference>
<dbReference type="eggNOG" id="COG1154">
    <property type="taxonomic scope" value="Bacteria"/>
</dbReference>
<keyword evidence="9 11" id="KW-0414">Isoprene biosynthesis</keyword>